<dbReference type="Proteomes" id="UP000677803">
    <property type="component" value="Unassembled WGS sequence"/>
</dbReference>
<evidence type="ECO:0000256" key="1">
    <source>
        <dbReference type="SAM" id="Phobius"/>
    </source>
</evidence>
<keyword evidence="1" id="KW-0472">Membrane</keyword>
<comment type="caution">
    <text evidence="2">The sequence shown here is derived from an EMBL/GenBank/DDBJ whole genome shotgun (WGS) entry which is preliminary data.</text>
</comment>
<sequence>MPSSSTHFCFATCHSAARNDRAHVIFNGHCQDWVRGISGKNISLQFTFNVSVTNESKFAVYITGEKKITEYPTFRSCFDIYPQNSSVFYHISNLTLNNSELYWASLFDKSKPAEMSNKVYLTVQEDPKNPTDSSLPFTPKIVTGSGSSEFISNRNLAVLVVTPVMLLAVGLPFLLCCLIKTKDKQHEGPQRNSNPTVQESIEGSINAPGPSLIYSVLDFPKSPQAVVEFHPSDTEYASISYAPEKRL</sequence>
<keyword evidence="1" id="KW-1133">Transmembrane helix</keyword>
<proteinExistence type="predicted"/>
<keyword evidence="1" id="KW-0812">Transmembrane</keyword>
<dbReference type="EMBL" id="CAJRST010000002">
    <property type="protein sequence ID" value="CAG5864063.1"/>
    <property type="molecule type" value="Genomic_DNA"/>
</dbReference>
<name>A0A8S4A964_9TELE</name>
<feature type="transmembrane region" description="Helical" evidence="1">
    <location>
        <begin position="156"/>
        <end position="179"/>
    </location>
</feature>
<organism evidence="2 3">
    <name type="scientific">Menidia menidia</name>
    <name type="common">Atlantic silverside</name>
    <dbReference type="NCBI Taxonomy" id="238744"/>
    <lineage>
        <taxon>Eukaryota</taxon>
        <taxon>Metazoa</taxon>
        <taxon>Chordata</taxon>
        <taxon>Craniata</taxon>
        <taxon>Vertebrata</taxon>
        <taxon>Euteleostomi</taxon>
        <taxon>Actinopterygii</taxon>
        <taxon>Neopterygii</taxon>
        <taxon>Teleostei</taxon>
        <taxon>Neoteleostei</taxon>
        <taxon>Acanthomorphata</taxon>
        <taxon>Ovalentaria</taxon>
        <taxon>Atherinomorphae</taxon>
        <taxon>Atheriniformes</taxon>
        <taxon>Atherinopsidae</taxon>
        <taxon>Menidiinae</taxon>
        <taxon>Menidia</taxon>
    </lineage>
</organism>
<accession>A0A8S4A964</accession>
<dbReference type="OrthoDB" id="8943657at2759"/>
<evidence type="ECO:0000313" key="3">
    <source>
        <dbReference type="Proteomes" id="UP000677803"/>
    </source>
</evidence>
<reference evidence="2" key="1">
    <citation type="submission" date="2021-05" db="EMBL/GenBank/DDBJ databases">
        <authorList>
            <person name="Tigano A."/>
        </authorList>
    </citation>
    <scope>NUCLEOTIDE SEQUENCE</scope>
</reference>
<evidence type="ECO:0000313" key="2">
    <source>
        <dbReference type="EMBL" id="CAG5864063.1"/>
    </source>
</evidence>
<dbReference type="AlphaFoldDB" id="A0A8S4A964"/>
<gene>
    <name evidence="2" type="ORF">MMEN_LOCUS1520</name>
</gene>
<keyword evidence="3" id="KW-1185">Reference proteome</keyword>
<protein>
    <submittedName>
        <fullName evidence="2">(Atlantic silverside) hypothetical protein</fullName>
    </submittedName>
</protein>